<dbReference type="PANTHER" id="PTHR43344">
    <property type="entry name" value="PHOSPHOSERINE PHOSPHATASE"/>
    <property type="match status" value="1"/>
</dbReference>
<evidence type="ECO:0000256" key="12">
    <source>
        <dbReference type="ARBA" id="ARBA00048138"/>
    </source>
</evidence>
<dbReference type="InterPro" id="IPR050582">
    <property type="entry name" value="HAD-like_SerB"/>
</dbReference>
<feature type="domain" description="ACT" evidence="15">
    <location>
        <begin position="23"/>
        <end position="102"/>
    </location>
</feature>
<evidence type="ECO:0000256" key="1">
    <source>
        <dbReference type="ARBA" id="ARBA00001946"/>
    </source>
</evidence>
<dbReference type="PROSITE" id="PS51671">
    <property type="entry name" value="ACT"/>
    <property type="match status" value="1"/>
</dbReference>
<comment type="caution">
    <text evidence="16">The sequence shown here is derived from an EMBL/GenBank/DDBJ whole genome shotgun (WGS) entry which is preliminary data.</text>
</comment>
<dbReference type="EC" id="3.1.3.3" evidence="4"/>
<organism evidence="16 17">
    <name type="scientific">Reinekea thalattae</name>
    <dbReference type="NCBI Taxonomy" id="2593301"/>
    <lineage>
        <taxon>Bacteria</taxon>
        <taxon>Pseudomonadati</taxon>
        <taxon>Pseudomonadota</taxon>
        <taxon>Gammaproteobacteria</taxon>
        <taxon>Oceanospirillales</taxon>
        <taxon>Saccharospirillaceae</taxon>
        <taxon>Reinekea</taxon>
    </lineage>
</organism>
<dbReference type="SFLD" id="SFLDS00003">
    <property type="entry name" value="Haloacid_Dehalogenase"/>
    <property type="match status" value="1"/>
</dbReference>
<evidence type="ECO:0000256" key="14">
    <source>
        <dbReference type="PIRSR" id="PIRSR604469-1"/>
    </source>
</evidence>
<dbReference type="Gene3D" id="3.40.50.1000">
    <property type="entry name" value="HAD superfamily/HAD-like"/>
    <property type="match status" value="1"/>
</dbReference>
<evidence type="ECO:0000256" key="5">
    <source>
        <dbReference type="ARBA" id="ARBA00015196"/>
    </source>
</evidence>
<dbReference type="GO" id="GO:0000287">
    <property type="term" value="F:magnesium ion binding"/>
    <property type="evidence" value="ECO:0007669"/>
    <property type="project" value="TreeGrafter"/>
</dbReference>
<dbReference type="Pfam" id="PF00702">
    <property type="entry name" value="Hydrolase"/>
    <property type="match status" value="1"/>
</dbReference>
<evidence type="ECO:0000256" key="11">
    <source>
        <dbReference type="ARBA" id="ARBA00031693"/>
    </source>
</evidence>
<protein>
    <recommendedName>
        <fullName evidence="5">Phosphoserine phosphatase</fullName>
        <ecNumber evidence="4">3.1.3.3</ecNumber>
    </recommendedName>
    <alternativeName>
        <fullName evidence="11">O-phosphoserine phosphohydrolase</fullName>
    </alternativeName>
</protein>
<sequence length="326" mass="35271">MFSHVTGVCVSNILDDQQQGFVLTILARKLQPSALAEVFKLISQFGLSVVNIQQLTKPVVDDNPLARAALECHLQGLLDDLPKARAQLLELSVSLGIDIALQPTAAYNTQRRLACFDMDSTLIQAEVIDRLAEAAGIGEQVAEITEQAMQGKLDFTESFKRRMALLKGLDESVLSEIADALPITEGAERLLKNLKKLGYKTAIFSGGFTYFGEYLQSKLGIDYVYANQLDVVDGKVTGEVKGEVVDAKKKAELLKQLAEQEGLTLAQTVAVGDGANDLLMLAEAGLGVAFHAKPIVKESARYSIATLGLDGVLYYLGYSDDELADD</sequence>
<accession>A0A5C8Z7V3</accession>
<evidence type="ECO:0000256" key="13">
    <source>
        <dbReference type="ARBA" id="ARBA00048523"/>
    </source>
</evidence>
<comment type="catalytic activity">
    <reaction evidence="13">
        <text>O-phospho-D-serine + H2O = D-serine + phosphate</text>
        <dbReference type="Rhea" id="RHEA:24873"/>
        <dbReference type="ChEBI" id="CHEBI:15377"/>
        <dbReference type="ChEBI" id="CHEBI:35247"/>
        <dbReference type="ChEBI" id="CHEBI:43474"/>
        <dbReference type="ChEBI" id="CHEBI:58680"/>
        <dbReference type="EC" id="3.1.3.3"/>
    </reaction>
</comment>
<evidence type="ECO:0000256" key="8">
    <source>
        <dbReference type="ARBA" id="ARBA00022801"/>
    </source>
</evidence>
<reference evidence="16 17" key="1">
    <citation type="submission" date="2019-07" db="EMBL/GenBank/DDBJ databases">
        <title>Reinekea sp. strain SSH23 genome sequencing and assembly.</title>
        <authorList>
            <person name="Kim I."/>
        </authorList>
    </citation>
    <scope>NUCLEOTIDE SEQUENCE [LARGE SCALE GENOMIC DNA]</scope>
    <source>
        <strain evidence="16 17">SSH23</strain>
    </source>
</reference>
<keyword evidence="7" id="KW-0479">Metal-binding</keyword>
<proteinExistence type="inferred from homology"/>
<evidence type="ECO:0000256" key="10">
    <source>
        <dbReference type="ARBA" id="ARBA00023299"/>
    </source>
</evidence>
<dbReference type="SUPFAM" id="SSF56784">
    <property type="entry name" value="HAD-like"/>
    <property type="match status" value="1"/>
</dbReference>
<dbReference type="SFLD" id="SFLDG01136">
    <property type="entry name" value="C1.6:_Phosphoserine_Phosphatas"/>
    <property type="match status" value="1"/>
</dbReference>
<evidence type="ECO:0000259" key="15">
    <source>
        <dbReference type="PROSITE" id="PS51671"/>
    </source>
</evidence>
<evidence type="ECO:0000256" key="3">
    <source>
        <dbReference type="ARBA" id="ARBA00009184"/>
    </source>
</evidence>
<dbReference type="PANTHER" id="PTHR43344:SF2">
    <property type="entry name" value="PHOSPHOSERINE PHOSPHATASE"/>
    <property type="match status" value="1"/>
</dbReference>
<evidence type="ECO:0000313" key="16">
    <source>
        <dbReference type="EMBL" id="TXR54175.1"/>
    </source>
</evidence>
<keyword evidence="6" id="KW-0028">Amino-acid biosynthesis</keyword>
<dbReference type="GO" id="GO:0036424">
    <property type="term" value="F:L-phosphoserine phosphatase activity"/>
    <property type="evidence" value="ECO:0007669"/>
    <property type="project" value="InterPro"/>
</dbReference>
<evidence type="ECO:0000313" key="17">
    <source>
        <dbReference type="Proteomes" id="UP000321764"/>
    </source>
</evidence>
<evidence type="ECO:0000256" key="6">
    <source>
        <dbReference type="ARBA" id="ARBA00022605"/>
    </source>
</evidence>
<keyword evidence="10" id="KW-0718">Serine biosynthesis</keyword>
<dbReference type="InterPro" id="IPR023214">
    <property type="entry name" value="HAD_sf"/>
</dbReference>
<dbReference type="UniPathway" id="UPA00135">
    <property type="reaction ID" value="UER00198"/>
</dbReference>
<comment type="pathway">
    <text evidence="2">Amino-acid biosynthesis; L-serine biosynthesis; L-serine from 3-phospho-D-glycerate: step 3/3.</text>
</comment>
<comment type="similarity">
    <text evidence="3">Belongs to the HAD-like hydrolase superfamily. SerB family.</text>
</comment>
<dbReference type="InterPro" id="IPR036412">
    <property type="entry name" value="HAD-like_sf"/>
</dbReference>
<dbReference type="InterPro" id="IPR004469">
    <property type="entry name" value="PSP"/>
</dbReference>
<dbReference type="CDD" id="cd07500">
    <property type="entry name" value="HAD_PSP"/>
    <property type="match status" value="1"/>
</dbReference>
<dbReference type="SFLD" id="SFLDG01137">
    <property type="entry name" value="C1.6.1:_Phosphoserine_Phosphat"/>
    <property type="match status" value="1"/>
</dbReference>
<feature type="active site" description="Nucleophile" evidence="14">
    <location>
        <position position="117"/>
    </location>
</feature>
<evidence type="ECO:0000256" key="4">
    <source>
        <dbReference type="ARBA" id="ARBA00012640"/>
    </source>
</evidence>
<dbReference type="SFLD" id="SFLDF00029">
    <property type="entry name" value="phosphoserine_phosphatase"/>
    <property type="match status" value="1"/>
</dbReference>
<evidence type="ECO:0000256" key="9">
    <source>
        <dbReference type="ARBA" id="ARBA00022842"/>
    </source>
</evidence>
<comment type="catalytic activity">
    <reaction evidence="12">
        <text>O-phospho-L-serine + H2O = L-serine + phosphate</text>
        <dbReference type="Rhea" id="RHEA:21208"/>
        <dbReference type="ChEBI" id="CHEBI:15377"/>
        <dbReference type="ChEBI" id="CHEBI:33384"/>
        <dbReference type="ChEBI" id="CHEBI:43474"/>
        <dbReference type="ChEBI" id="CHEBI:57524"/>
        <dbReference type="EC" id="3.1.3.3"/>
    </reaction>
</comment>
<evidence type="ECO:0000256" key="7">
    <source>
        <dbReference type="ARBA" id="ARBA00022723"/>
    </source>
</evidence>
<dbReference type="GO" id="GO:0005737">
    <property type="term" value="C:cytoplasm"/>
    <property type="evidence" value="ECO:0007669"/>
    <property type="project" value="TreeGrafter"/>
</dbReference>
<feature type="active site" description="Proton donor" evidence="14">
    <location>
        <position position="119"/>
    </location>
</feature>
<dbReference type="NCBIfam" id="TIGR01488">
    <property type="entry name" value="HAD-SF-IB"/>
    <property type="match status" value="1"/>
</dbReference>
<dbReference type="OrthoDB" id="9792539at2"/>
<dbReference type="AlphaFoldDB" id="A0A5C8Z7V3"/>
<dbReference type="GO" id="GO:0006564">
    <property type="term" value="P:L-serine biosynthetic process"/>
    <property type="evidence" value="ECO:0007669"/>
    <property type="project" value="UniProtKB-KW"/>
</dbReference>
<dbReference type="Proteomes" id="UP000321764">
    <property type="component" value="Unassembled WGS sequence"/>
</dbReference>
<name>A0A5C8Z7V3_9GAMM</name>
<dbReference type="EMBL" id="VKAD01000001">
    <property type="protein sequence ID" value="TXR54175.1"/>
    <property type="molecule type" value="Genomic_DNA"/>
</dbReference>
<comment type="cofactor">
    <cofactor evidence="1">
        <name>Mg(2+)</name>
        <dbReference type="ChEBI" id="CHEBI:18420"/>
    </cofactor>
</comment>
<keyword evidence="9" id="KW-0460">Magnesium</keyword>
<gene>
    <name evidence="16" type="primary">serB</name>
    <name evidence="16" type="ORF">FME95_06470</name>
</gene>
<dbReference type="InterPro" id="IPR002912">
    <property type="entry name" value="ACT_dom"/>
</dbReference>
<keyword evidence="8 16" id="KW-0378">Hydrolase</keyword>
<dbReference type="NCBIfam" id="TIGR00338">
    <property type="entry name" value="serB"/>
    <property type="match status" value="1"/>
</dbReference>
<keyword evidence="17" id="KW-1185">Reference proteome</keyword>
<evidence type="ECO:0000256" key="2">
    <source>
        <dbReference type="ARBA" id="ARBA00005135"/>
    </source>
</evidence>